<dbReference type="Proteomes" id="UP000254161">
    <property type="component" value="Unassembled WGS sequence"/>
</dbReference>
<evidence type="ECO:0000256" key="1">
    <source>
        <dbReference type="ARBA" id="ARBA00022729"/>
    </source>
</evidence>
<dbReference type="InterPro" id="IPR029046">
    <property type="entry name" value="LolA/LolB/LppX"/>
</dbReference>
<dbReference type="CDD" id="cd16325">
    <property type="entry name" value="LolA"/>
    <property type="match status" value="1"/>
</dbReference>
<organism evidence="2 3">
    <name type="scientific">Campylobacter upsaliensis</name>
    <dbReference type="NCBI Taxonomy" id="28080"/>
    <lineage>
        <taxon>Bacteria</taxon>
        <taxon>Pseudomonadati</taxon>
        <taxon>Campylobacterota</taxon>
        <taxon>Epsilonproteobacteria</taxon>
        <taxon>Campylobacterales</taxon>
        <taxon>Campylobacteraceae</taxon>
        <taxon>Campylobacter</taxon>
    </lineage>
</organism>
<dbReference type="RefSeq" id="WP_004274835.1">
    <property type="nucleotide sequence ID" value="NZ_JANKIR010000001.1"/>
</dbReference>
<dbReference type="PANTHER" id="PTHR35869:SF1">
    <property type="entry name" value="OUTER-MEMBRANE LIPOPROTEIN CARRIER PROTEIN"/>
    <property type="match status" value="1"/>
</dbReference>
<dbReference type="SUPFAM" id="SSF89392">
    <property type="entry name" value="Prokaryotic lipoproteins and lipoprotein localization factors"/>
    <property type="match status" value="1"/>
</dbReference>
<name>A0A381EIQ6_CAMUP</name>
<sequence length="168" mass="20060">MKFFILLSLICGFVFAYDLNYENYTSKFTQSVSSKNSQFDYKGHFVLEKDRAFWSYESPSKKEIYINKNEIVIVEHDLEQVSFVRLEKIPNLNAIFKQVKEITPNKLKANYENVDYFITLFNDEVKSIQYTDEFENKVLITLHKPQKNTKINPQIFKPKFPQNYDILR</sequence>
<protein>
    <submittedName>
        <fullName evidence="2">Outer membrane lipoprotein carrier protein LolA</fullName>
    </submittedName>
</protein>
<dbReference type="EMBL" id="UFUZ01000001">
    <property type="protein sequence ID" value="SUX26908.1"/>
    <property type="molecule type" value="Genomic_DNA"/>
</dbReference>
<accession>A0A381EIQ6</accession>
<dbReference type="PANTHER" id="PTHR35869">
    <property type="entry name" value="OUTER-MEMBRANE LIPOPROTEIN CARRIER PROTEIN"/>
    <property type="match status" value="1"/>
</dbReference>
<dbReference type="NCBIfam" id="NF000663">
    <property type="entry name" value="PRK00031.2-1"/>
    <property type="match status" value="1"/>
</dbReference>
<dbReference type="InterPro" id="IPR004564">
    <property type="entry name" value="OM_lipoprot_carrier_LolA-like"/>
</dbReference>
<gene>
    <name evidence="2" type="ORF">NCTC12264_01143</name>
</gene>
<keyword evidence="1" id="KW-0732">Signal</keyword>
<evidence type="ECO:0000313" key="3">
    <source>
        <dbReference type="Proteomes" id="UP000254161"/>
    </source>
</evidence>
<proteinExistence type="predicted"/>
<keyword evidence="2" id="KW-0449">Lipoprotein</keyword>
<dbReference type="AlphaFoldDB" id="A0A381EIQ6"/>
<reference evidence="2 3" key="1">
    <citation type="submission" date="2018-06" db="EMBL/GenBank/DDBJ databases">
        <authorList>
            <consortium name="Pathogen Informatics"/>
            <person name="Doyle S."/>
        </authorList>
    </citation>
    <scope>NUCLEOTIDE SEQUENCE [LARGE SCALE GENOMIC DNA]</scope>
    <source>
        <strain evidence="2 3">NCTC12264</strain>
    </source>
</reference>
<evidence type="ECO:0000313" key="2">
    <source>
        <dbReference type="EMBL" id="SUX26908.1"/>
    </source>
</evidence>
<dbReference type="NCBIfam" id="NF000666">
    <property type="entry name" value="PRK00031.2-4"/>
    <property type="match status" value="1"/>
</dbReference>
<dbReference type="Pfam" id="PF03548">
    <property type="entry name" value="LolA"/>
    <property type="match status" value="1"/>
</dbReference>
<dbReference type="Gene3D" id="2.50.20.10">
    <property type="entry name" value="Lipoprotein localisation LolA/LolB/LppX"/>
    <property type="match status" value="2"/>
</dbReference>